<evidence type="ECO:0000259" key="15">
    <source>
        <dbReference type="PROSITE" id="PS50109"/>
    </source>
</evidence>
<evidence type="ECO:0000313" key="16">
    <source>
        <dbReference type="EMBL" id="QGY40311.1"/>
    </source>
</evidence>
<dbReference type="EMBL" id="CP046400">
    <property type="protein sequence ID" value="QGY40311.1"/>
    <property type="molecule type" value="Genomic_DNA"/>
</dbReference>
<evidence type="ECO:0000256" key="3">
    <source>
        <dbReference type="ARBA" id="ARBA00012438"/>
    </source>
</evidence>
<dbReference type="AlphaFoldDB" id="A0A6I6JDT7"/>
<dbReference type="InterPro" id="IPR003594">
    <property type="entry name" value="HATPase_dom"/>
</dbReference>
<dbReference type="EC" id="2.7.13.3" evidence="3"/>
<dbReference type="PRINTS" id="PR00344">
    <property type="entry name" value="BCTRLSENSOR"/>
</dbReference>
<evidence type="ECO:0000256" key="5">
    <source>
        <dbReference type="ARBA" id="ARBA00022553"/>
    </source>
</evidence>
<keyword evidence="10" id="KW-0067">ATP-binding</keyword>
<keyword evidence="6" id="KW-0808">Transferase</keyword>
<keyword evidence="7 14" id="KW-0812">Transmembrane</keyword>
<dbReference type="GO" id="GO:0000155">
    <property type="term" value="F:phosphorelay sensor kinase activity"/>
    <property type="evidence" value="ECO:0007669"/>
    <property type="project" value="InterPro"/>
</dbReference>
<dbReference type="Gene3D" id="1.10.287.130">
    <property type="match status" value="1"/>
</dbReference>
<dbReference type="GO" id="GO:0005886">
    <property type="term" value="C:plasma membrane"/>
    <property type="evidence" value="ECO:0007669"/>
    <property type="project" value="UniProtKB-SubCell"/>
</dbReference>
<evidence type="ECO:0000256" key="7">
    <source>
        <dbReference type="ARBA" id="ARBA00022692"/>
    </source>
</evidence>
<evidence type="ECO:0000256" key="6">
    <source>
        <dbReference type="ARBA" id="ARBA00022679"/>
    </source>
</evidence>
<keyword evidence="8" id="KW-0547">Nucleotide-binding</keyword>
<evidence type="ECO:0000256" key="11">
    <source>
        <dbReference type="ARBA" id="ARBA00022989"/>
    </source>
</evidence>
<dbReference type="InterPro" id="IPR004358">
    <property type="entry name" value="Sig_transdc_His_kin-like_C"/>
</dbReference>
<evidence type="ECO:0000313" key="17">
    <source>
        <dbReference type="Proteomes" id="UP000428328"/>
    </source>
</evidence>
<keyword evidence="5" id="KW-0597">Phosphoprotein</keyword>
<reference evidence="16 17" key="1">
    <citation type="submission" date="2019-11" db="EMBL/GenBank/DDBJ databases">
        <authorList>
            <person name="Zheng R.K."/>
            <person name="Sun C.M."/>
        </authorList>
    </citation>
    <scope>NUCLEOTIDE SEQUENCE [LARGE SCALE GENOMIC DNA]</scope>
    <source>
        <strain evidence="16 17">SRB007</strain>
    </source>
</reference>
<dbReference type="Pfam" id="PF00512">
    <property type="entry name" value="HisKA"/>
    <property type="match status" value="1"/>
</dbReference>
<evidence type="ECO:0000256" key="8">
    <source>
        <dbReference type="ARBA" id="ARBA00022741"/>
    </source>
</evidence>
<evidence type="ECO:0000256" key="10">
    <source>
        <dbReference type="ARBA" id="ARBA00022840"/>
    </source>
</evidence>
<keyword evidence="13 14" id="KW-0472">Membrane</keyword>
<dbReference type="SMART" id="SM00387">
    <property type="entry name" value="HATPase_c"/>
    <property type="match status" value="1"/>
</dbReference>
<feature type="transmembrane region" description="Helical" evidence="14">
    <location>
        <begin position="284"/>
        <end position="307"/>
    </location>
</feature>
<dbReference type="InterPro" id="IPR036097">
    <property type="entry name" value="HisK_dim/P_sf"/>
</dbReference>
<dbReference type="GO" id="GO:0005524">
    <property type="term" value="F:ATP binding"/>
    <property type="evidence" value="ECO:0007669"/>
    <property type="project" value="UniProtKB-KW"/>
</dbReference>
<keyword evidence="17" id="KW-1185">Reference proteome</keyword>
<dbReference type="Proteomes" id="UP000428328">
    <property type="component" value="Chromosome"/>
</dbReference>
<accession>A0A6I6JDT7</accession>
<feature type="transmembrane region" description="Helical" evidence="14">
    <location>
        <begin position="25"/>
        <end position="49"/>
    </location>
</feature>
<evidence type="ECO:0000256" key="14">
    <source>
        <dbReference type="SAM" id="Phobius"/>
    </source>
</evidence>
<dbReference type="SUPFAM" id="SSF47384">
    <property type="entry name" value="Homodimeric domain of signal transducing histidine kinase"/>
    <property type="match status" value="1"/>
</dbReference>
<dbReference type="PANTHER" id="PTHR43065:SF10">
    <property type="entry name" value="PEROXIDE STRESS-ACTIVATED HISTIDINE KINASE MAK3"/>
    <property type="match status" value="1"/>
</dbReference>
<keyword evidence="11 14" id="KW-1133">Transmembrane helix</keyword>
<dbReference type="SUPFAM" id="SSF55874">
    <property type="entry name" value="ATPase domain of HSP90 chaperone/DNA topoisomerase II/histidine kinase"/>
    <property type="match status" value="1"/>
</dbReference>
<comment type="catalytic activity">
    <reaction evidence="1">
        <text>ATP + protein L-histidine = ADP + protein N-phospho-L-histidine.</text>
        <dbReference type="EC" id="2.7.13.3"/>
    </reaction>
</comment>
<dbReference type="InterPro" id="IPR003661">
    <property type="entry name" value="HisK_dim/P_dom"/>
</dbReference>
<comment type="subcellular location">
    <subcellularLocation>
        <location evidence="2">Cell membrane</location>
        <topology evidence="2">Multi-pass membrane protein</topology>
    </subcellularLocation>
</comment>
<dbReference type="PROSITE" id="PS50109">
    <property type="entry name" value="HIS_KIN"/>
    <property type="match status" value="1"/>
</dbReference>
<keyword evidence="12" id="KW-0902">Two-component regulatory system</keyword>
<evidence type="ECO:0000256" key="12">
    <source>
        <dbReference type="ARBA" id="ARBA00023012"/>
    </source>
</evidence>
<evidence type="ECO:0000256" key="1">
    <source>
        <dbReference type="ARBA" id="ARBA00000085"/>
    </source>
</evidence>
<organism evidence="16 17">
    <name type="scientific">Pseudodesulfovibrio cashew</name>
    <dbReference type="NCBI Taxonomy" id="2678688"/>
    <lineage>
        <taxon>Bacteria</taxon>
        <taxon>Pseudomonadati</taxon>
        <taxon>Thermodesulfobacteriota</taxon>
        <taxon>Desulfovibrionia</taxon>
        <taxon>Desulfovibrionales</taxon>
        <taxon>Desulfovibrionaceae</taxon>
    </lineage>
</organism>
<dbReference type="KEGG" id="psel:GM415_09295"/>
<keyword evidence="9" id="KW-0418">Kinase</keyword>
<evidence type="ECO:0000256" key="2">
    <source>
        <dbReference type="ARBA" id="ARBA00004651"/>
    </source>
</evidence>
<gene>
    <name evidence="16" type="ORF">GM415_09295</name>
</gene>
<dbReference type="InterPro" id="IPR033479">
    <property type="entry name" value="dCache_1"/>
</dbReference>
<dbReference type="Pfam" id="PF02518">
    <property type="entry name" value="HATPase_c"/>
    <property type="match status" value="1"/>
</dbReference>
<dbReference type="Gene3D" id="3.30.565.10">
    <property type="entry name" value="Histidine kinase-like ATPase, C-terminal domain"/>
    <property type="match status" value="1"/>
</dbReference>
<dbReference type="CDD" id="cd18774">
    <property type="entry name" value="PDC2_HK_sensor"/>
    <property type="match status" value="1"/>
</dbReference>
<dbReference type="PANTHER" id="PTHR43065">
    <property type="entry name" value="SENSOR HISTIDINE KINASE"/>
    <property type="match status" value="1"/>
</dbReference>
<evidence type="ECO:0000256" key="13">
    <source>
        <dbReference type="ARBA" id="ARBA00023136"/>
    </source>
</evidence>
<name>A0A6I6JDT7_9BACT</name>
<evidence type="ECO:0000256" key="9">
    <source>
        <dbReference type="ARBA" id="ARBA00022777"/>
    </source>
</evidence>
<dbReference type="CDD" id="cd00082">
    <property type="entry name" value="HisKA"/>
    <property type="match status" value="1"/>
</dbReference>
<keyword evidence="4" id="KW-1003">Cell membrane</keyword>
<dbReference type="SMART" id="SM00388">
    <property type="entry name" value="HisKA"/>
    <property type="match status" value="1"/>
</dbReference>
<dbReference type="Pfam" id="PF02743">
    <property type="entry name" value="dCache_1"/>
    <property type="match status" value="1"/>
</dbReference>
<dbReference type="Gene3D" id="3.30.450.20">
    <property type="entry name" value="PAS domain"/>
    <property type="match status" value="1"/>
</dbReference>
<protein>
    <recommendedName>
        <fullName evidence="3">histidine kinase</fullName>
        <ecNumber evidence="3">2.7.13.3</ecNumber>
    </recommendedName>
</protein>
<sequence length="575" mass="62234">MTNRAKESGRASMDKATLFRKIHRLLFSSMLLVPAVPLILSAALGFYFFADTARRSAVSAISRVAVDHKKLIHAFLRERQSDLEAVLNRIPAELLTENTSKKTLQAMLPGDGGVFKDAGLIAPSGKQAAYNGPYALAGRDYATAEWYRETLKNGYFVSDVFLGYRNIPHLVVAVARRVGSQAWVLRATIDSDVFGAMVDDVSIGDSGEAYIINTEGRFQTRRRSGGALLERDTKHYPTQSGGLMTFTGQDGENSYLYASNLLNDGKWRLIVRQKEEEAFHSTALAAYTVLLVLLCGGGVILVLAFVVSRKLSDTLHEQAETVGKLEAQLLQAARLAELGEMAAGFAHEINNPLQIMKTELALLELTVRDIGEGKGDEASFTELNEIAEQLQLQISRCAAITREILRFGRQDAPQLQPIDLAGYLPKVGAMVENKATVHGIDLRCEVDAATPMVEADPGQLQQVMINLLNNAIHAVVDRHGASGGVISVAAGRDERDNAVITVTDNGSGMSRESMSKIFLPFFTTKAPGKGTGLGLSVCHSIIDSLGGELSVESRKGEGSTFTILIPGLRTRTAEG</sequence>
<feature type="domain" description="Histidine kinase" evidence="15">
    <location>
        <begin position="344"/>
        <end position="569"/>
    </location>
</feature>
<evidence type="ECO:0000256" key="4">
    <source>
        <dbReference type="ARBA" id="ARBA00022475"/>
    </source>
</evidence>
<proteinExistence type="predicted"/>
<dbReference type="InterPro" id="IPR005467">
    <property type="entry name" value="His_kinase_dom"/>
</dbReference>
<dbReference type="InterPro" id="IPR036890">
    <property type="entry name" value="HATPase_C_sf"/>
</dbReference>